<dbReference type="Proteomes" id="UP000240243">
    <property type="component" value="Unassembled WGS sequence"/>
</dbReference>
<evidence type="ECO:0000256" key="1">
    <source>
        <dbReference type="ARBA" id="ARBA00008779"/>
    </source>
</evidence>
<evidence type="ECO:0000313" key="4">
    <source>
        <dbReference type="EMBL" id="PSJ44941.1"/>
    </source>
</evidence>
<evidence type="ECO:0000259" key="3">
    <source>
        <dbReference type="Pfam" id="PF00884"/>
    </source>
</evidence>
<dbReference type="InterPro" id="IPR017850">
    <property type="entry name" value="Alkaline_phosphatase_core_sf"/>
</dbReference>
<dbReference type="InterPro" id="IPR000917">
    <property type="entry name" value="Sulfatase_N"/>
</dbReference>
<protein>
    <submittedName>
        <fullName evidence="4">Arylsulfatase</fullName>
    </submittedName>
</protein>
<comment type="caution">
    <text evidence="4">The sequence shown here is derived from an EMBL/GenBank/DDBJ whole genome shotgun (WGS) entry which is preliminary data.</text>
</comment>
<keyword evidence="2" id="KW-0732">Signal</keyword>
<sequence>MNWKKASLAALALGAMSFGSMAEEKKPNFLILIADDLGYSDIGSYGAEIATPNLDTLAEEGLRFSNFHTAPTCSPTRSMLMSGVDNHLAGLGNMAELMQDFQRGEPGYEGYLNDNVASIAEVLKDNGYHTYTTGKWHLGRGEERSPAARGFERSYILEQGSASHFDDQFGANSFEAKAIYRENGKEVKLPEGFFSSEFFTDKMLEYMETDRETGRPFLGILSYTAPHWPLHAPDEWLDRYVGRYDEGYEAIRAERLKRMQELGLLPAEIEANTPMAGGLPAWDELTEDQRKMEARAMEIYAAMVDNMDHHIGRLIDYLDQRGELDNTFILFISDNGADGNTPLDLPGNREWIAANFDNSWDNLGKKGSYIDYGAQWAQVGSTPFPYFKGMTSQGGIAVPAIVRYPGAVTQPGKISSEVAHVMDVMPTLLELAGAEHPGNTYKGKKIHPMEGLSFLPALRDEALPKRAIGWELFGRRALRSGDWKLVWMTKPYGAGEWQLYNLAKDPAEKQDLSRQEPEKLAELLKEWEAYVKRNNVLSGEFKIRYAFNTCLYDGCFK</sequence>
<dbReference type="CDD" id="cd16025">
    <property type="entry name" value="PAS_like"/>
    <property type="match status" value="1"/>
</dbReference>
<dbReference type="Pfam" id="PF00884">
    <property type="entry name" value="Sulfatase"/>
    <property type="match status" value="1"/>
</dbReference>
<dbReference type="Gene3D" id="3.40.720.10">
    <property type="entry name" value="Alkaline Phosphatase, subunit A"/>
    <property type="match status" value="1"/>
</dbReference>
<gene>
    <name evidence="4" type="ORF">C7H85_12085</name>
</gene>
<dbReference type="PANTHER" id="PTHR42693:SF33">
    <property type="entry name" value="ARYLSULFATASE"/>
    <property type="match status" value="1"/>
</dbReference>
<comment type="similarity">
    <text evidence="1">Belongs to the sulfatase family.</text>
</comment>
<feature type="signal peptide" evidence="2">
    <location>
        <begin position="1"/>
        <end position="22"/>
    </location>
</feature>
<organism evidence="4 5">
    <name type="scientific">Zobellella endophytica</name>
    <dbReference type="NCBI Taxonomy" id="2116700"/>
    <lineage>
        <taxon>Bacteria</taxon>
        <taxon>Pseudomonadati</taxon>
        <taxon>Pseudomonadota</taxon>
        <taxon>Gammaproteobacteria</taxon>
        <taxon>Aeromonadales</taxon>
        <taxon>Aeromonadaceae</taxon>
        <taxon>Zobellella</taxon>
    </lineage>
</organism>
<keyword evidence="5" id="KW-1185">Reference proteome</keyword>
<dbReference type="EMBL" id="PXYG01000005">
    <property type="protein sequence ID" value="PSJ44941.1"/>
    <property type="molecule type" value="Genomic_DNA"/>
</dbReference>
<name>A0A2P7R421_9GAMM</name>
<evidence type="ECO:0000313" key="5">
    <source>
        <dbReference type="Proteomes" id="UP000240243"/>
    </source>
</evidence>
<proteinExistence type="inferred from homology"/>
<dbReference type="InterPro" id="IPR050738">
    <property type="entry name" value="Sulfatase"/>
</dbReference>
<dbReference type="RefSeq" id="WP_106730192.1">
    <property type="nucleotide sequence ID" value="NZ_PXYG01000005.1"/>
</dbReference>
<accession>A0A2P7R421</accession>
<dbReference type="SUPFAM" id="SSF53649">
    <property type="entry name" value="Alkaline phosphatase-like"/>
    <property type="match status" value="1"/>
</dbReference>
<feature type="chain" id="PRO_5015165701" evidence="2">
    <location>
        <begin position="23"/>
        <end position="557"/>
    </location>
</feature>
<dbReference type="PANTHER" id="PTHR42693">
    <property type="entry name" value="ARYLSULFATASE FAMILY MEMBER"/>
    <property type="match status" value="1"/>
</dbReference>
<dbReference type="AlphaFoldDB" id="A0A2P7R421"/>
<reference evidence="4 5" key="1">
    <citation type="submission" date="2018-03" db="EMBL/GenBank/DDBJ databases">
        <title>The draft genome of Zobellella sp. 59N8.</title>
        <authorList>
            <person name="Liu L."/>
            <person name="Li L."/>
            <person name="Zhang X."/>
            <person name="Liang L."/>
            <person name="Wang T."/>
        </authorList>
    </citation>
    <scope>NUCLEOTIDE SEQUENCE [LARGE SCALE GENOMIC DNA]</scope>
    <source>
        <strain evidence="4 5">59N8</strain>
    </source>
</reference>
<feature type="domain" description="Sulfatase N-terminal" evidence="3">
    <location>
        <begin position="27"/>
        <end position="434"/>
    </location>
</feature>
<dbReference type="OrthoDB" id="9803751at2"/>
<evidence type="ECO:0000256" key="2">
    <source>
        <dbReference type="SAM" id="SignalP"/>
    </source>
</evidence>
<dbReference type="GO" id="GO:0004065">
    <property type="term" value="F:arylsulfatase activity"/>
    <property type="evidence" value="ECO:0007669"/>
    <property type="project" value="TreeGrafter"/>
</dbReference>
<dbReference type="Gene3D" id="3.30.1120.10">
    <property type="match status" value="1"/>
</dbReference>